<dbReference type="PROSITE" id="PS50035">
    <property type="entry name" value="PLD"/>
    <property type="match status" value="1"/>
</dbReference>
<dbReference type="Gene3D" id="3.30.870.10">
    <property type="entry name" value="Endonuclease Chain A"/>
    <property type="match status" value="1"/>
</dbReference>
<evidence type="ECO:0000256" key="1">
    <source>
        <dbReference type="ARBA" id="ARBA00000798"/>
    </source>
</evidence>
<keyword evidence="7" id="KW-0964">Secreted</keyword>
<sequence>MSGARTGPPGLLPLLAGVLLGALLAWAWFTNEGAPLAGAPQAGSIPRPAVCFTPGGDCTARIIETVGAARQEVLVQAYSFTSPPIARALEDARRRGVRVRIIVDDSQMTERYSQADEVAHAGLEVWVDDPSGIAHSKVMVIDRATVITGSFNFSRSAQERNAENLLVLRDPTLAAQYVENWERRRAVSVPFSEAGRPPAANDNERDQRKRSSARFGLF</sequence>
<gene>
    <name evidence="14" type="ORF">ACFFIC_00345</name>
</gene>
<dbReference type="InterPro" id="IPR025202">
    <property type="entry name" value="PLD-like_dom"/>
</dbReference>
<keyword evidence="10" id="KW-0443">Lipid metabolism</keyword>
<evidence type="ECO:0000256" key="9">
    <source>
        <dbReference type="ARBA" id="ARBA00022963"/>
    </source>
</evidence>
<dbReference type="Pfam" id="PF13091">
    <property type="entry name" value="PLDc_2"/>
    <property type="match status" value="1"/>
</dbReference>
<feature type="region of interest" description="Disordered" evidence="12">
    <location>
        <begin position="192"/>
        <end position="218"/>
    </location>
</feature>
<dbReference type="InterPro" id="IPR051406">
    <property type="entry name" value="PLD_domain"/>
</dbReference>
<feature type="domain" description="PLD phosphodiesterase" evidence="13">
    <location>
        <begin position="130"/>
        <end position="157"/>
    </location>
</feature>
<protein>
    <recommendedName>
        <fullName evidence="6">Phospholipase D</fullName>
        <ecNumber evidence="5">3.1.4.4</ecNumber>
    </recommendedName>
    <alternativeName>
        <fullName evidence="11">Choline phosphatase</fullName>
    </alternativeName>
</protein>
<comment type="function">
    <text evidence="2">Could be a virulence factor.</text>
</comment>
<dbReference type="SUPFAM" id="SSF56024">
    <property type="entry name" value="Phospholipase D/nuclease"/>
    <property type="match status" value="1"/>
</dbReference>
<evidence type="ECO:0000256" key="5">
    <source>
        <dbReference type="ARBA" id="ARBA00012027"/>
    </source>
</evidence>
<evidence type="ECO:0000256" key="2">
    <source>
        <dbReference type="ARBA" id="ARBA00003145"/>
    </source>
</evidence>
<evidence type="ECO:0000256" key="6">
    <source>
        <dbReference type="ARBA" id="ARBA00018392"/>
    </source>
</evidence>
<evidence type="ECO:0000256" key="4">
    <source>
        <dbReference type="ARBA" id="ARBA00008664"/>
    </source>
</evidence>
<keyword evidence="15" id="KW-1185">Reference proteome</keyword>
<dbReference type="CDD" id="cd09170">
    <property type="entry name" value="PLDc_Nuc"/>
    <property type="match status" value="1"/>
</dbReference>
<dbReference type="RefSeq" id="WP_377048010.1">
    <property type="nucleotide sequence ID" value="NZ_JBHLVZ010000001.1"/>
</dbReference>
<proteinExistence type="inferred from homology"/>
<evidence type="ECO:0000313" key="15">
    <source>
        <dbReference type="Proteomes" id="UP001589789"/>
    </source>
</evidence>
<evidence type="ECO:0000256" key="8">
    <source>
        <dbReference type="ARBA" id="ARBA00022801"/>
    </source>
</evidence>
<name>A0ABV6IK90_9PROT</name>
<reference evidence="14 15" key="1">
    <citation type="submission" date="2024-09" db="EMBL/GenBank/DDBJ databases">
        <authorList>
            <person name="Sun Q."/>
            <person name="Mori K."/>
        </authorList>
    </citation>
    <scope>NUCLEOTIDE SEQUENCE [LARGE SCALE GENOMIC DNA]</scope>
    <source>
        <strain evidence="14 15">CCM 7468</strain>
    </source>
</reference>
<accession>A0ABV6IK90</accession>
<evidence type="ECO:0000256" key="10">
    <source>
        <dbReference type="ARBA" id="ARBA00023098"/>
    </source>
</evidence>
<dbReference type="Proteomes" id="UP001589789">
    <property type="component" value="Unassembled WGS sequence"/>
</dbReference>
<dbReference type="EC" id="3.1.4.4" evidence="5"/>
<comment type="caution">
    <text evidence="14">The sequence shown here is derived from an EMBL/GenBank/DDBJ whole genome shotgun (WGS) entry which is preliminary data.</text>
</comment>
<keyword evidence="8" id="KW-0378">Hydrolase</keyword>
<dbReference type="PANTHER" id="PTHR43856">
    <property type="entry name" value="CARDIOLIPIN HYDROLASE"/>
    <property type="match status" value="1"/>
</dbReference>
<comment type="catalytic activity">
    <reaction evidence="1">
        <text>a 1,2-diacyl-sn-glycero-3-phosphocholine + H2O = a 1,2-diacyl-sn-glycero-3-phosphate + choline + H(+)</text>
        <dbReference type="Rhea" id="RHEA:14445"/>
        <dbReference type="ChEBI" id="CHEBI:15354"/>
        <dbReference type="ChEBI" id="CHEBI:15377"/>
        <dbReference type="ChEBI" id="CHEBI:15378"/>
        <dbReference type="ChEBI" id="CHEBI:57643"/>
        <dbReference type="ChEBI" id="CHEBI:58608"/>
        <dbReference type="EC" id="3.1.4.4"/>
    </reaction>
</comment>
<evidence type="ECO:0000256" key="11">
    <source>
        <dbReference type="ARBA" id="ARBA00029594"/>
    </source>
</evidence>
<evidence type="ECO:0000256" key="12">
    <source>
        <dbReference type="SAM" id="MobiDB-lite"/>
    </source>
</evidence>
<dbReference type="InterPro" id="IPR001736">
    <property type="entry name" value="PLipase_D/transphosphatidylase"/>
</dbReference>
<evidence type="ECO:0000259" key="13">
    <source>
        <dbReference type="PROSITE" id="PS50035"/>
    </source>
</evidence>
<comment type="similarity">
    <text evidence="4">Belongs to the phospholipase D family.</text>
</comment>
<evidence type="ECO:0000313" key="14">
    <source>
        <dbReference type="EMBL" id="MFC0383997.1"/>
    </source>
</evidence>
<organism evidence="14 15">
    <name type="scientific">Muricoccus vinaceus</name>
    <dbReference type="NCBI Taxonomy" id="424704"/>
    <lineage>
        <taxon>Bacteria</taxon>
        <taxon>Pseudomonadati</taxon>
        <taxon>Pseudomonadota</taxon>
        <taxon>Alphaproteobacteria</taxon>
        <taxon>Acetobacterales</taxon>
        <taxon>Roseomonadaceae</taxon>
        <taxon>Muricoccus</taxon>
    </lineage>
</organism>
<dbReference type="EMBL" id="JBHLVZ010000001">
    <property type="protein sequence ID" value="MFC0383997.1"/>
    <property type="molecule type" value="Genomic_DNA"/>
</dbReference>
<evidence type="ECO:0000256" key="3">
    <source>
        <dbReference type="ARBA" id="ARBA00004613"/>
    </source>
</evidence>
<dbReference type="PANTHER" id="PTHR43856:SF1">
    <property type="entry name" value="MITOCHONDRIAL CARDIOLIPIN HYDROLASE"/>
    <property type="match status" value="1"/>
</dbReference>
<comment type="subcellular location">
    <subcellularLocation>
        <location evidence="3">Secreted</location>
    </subcellularLocation>
</comment>
<evidence type="ECO:0000256" key="7">
    <source>
        <dbReference type="ARBA" id="ARBA00022525"/>
    </source>
</evidence>
<keyword evidence="9" id="KW-0442">Lipid degradation</keyword>